<feature type="domain" description="Calcineurin-like phosphoesterase" evidence="1">
    <location>
        <begin position="5"/>
        <end position="106"/>
    </location>
</feature>
<evidence type="ECO:0000313" key="2">
    <source>
        <dbReference type="EMBL" id="KAB0875375.1"/>
    </source>
</evidence>
<dbReference type="Gene3D" id="3.60.21.10">
    <property type="match status" value="1"/>
</dbReference>
<feature type="non-terminal residue" evidence="2">
    <location>
        <position position="156"/>
    </location>
</feature>
<comment type="caution">
    <text evidence="2">The sequence shown here is derived from an EMBL/GenBank/DDBJ whole genome shotgun (WGS) entry which is preliminary data.</text>
</comment>
<sequence>MTVPYGVISDPHYHRWDAFATTNSDGLNSRLEIQLDATKEAARAMKAAGCQYMLVAGDTFHVRGAVSPSVLHFVTETYEWIIKELGLEVAMLAGNHDLETNDSVYSANAAASLRSIGVEIVCGKRAHSIKMGDVTVHMMSWRNNHAELISDLKTLR</sequence>
<evidence type="ECO:0000313" key="3">
    <source>
        <dbReference type="Proteomes" id="UP000439917"/>
    </source>
</evidence>
<name>A0AAN6AUX2_CROSK</name>
<keyword evidence="2" id="KW-0540">Nuclease</keyword>
<gene>
    <name evidence="2" type="ORF">FZI38_20345</name>
</gene>
<dbReference type="InterPro" id="IPR004843">
    <property type="entry name" value="Calcineurin-like_PHP"/>
</dbReference>
<proteinExistence type="predicted"/>
<keyword evidence="2" id="KW-0269">Exonuclease</keyword>
<evidence type="ECO:0000259" key="1">
    <source>
        <dbReference type="Pfam" id="PF00149"/>
    </source>
</evidence>
<accession>A0AAN6AUX2</accession>
<keyword evidence="2" id="KW-0378">Hydrolase</keyword>
<dbReference type="PANTHER" id="PTHR30337:SF0">
    <property type="entry name" value="NUCLEASE SBCCD SUBUNIT D"/>
    <property type="match status" value="1"/>
</dbReference>
<organism evidence="2 3">
    <name type="scientific">Cronobacter sakazakii</name>
    <name type="common">Enterobacter sakazakii</name>
    <dbReference type="NCBI Taxonomy" id="28141"/>
    <lineage>
        <taxon>Bacteria</taxon>
        <taxon>Pseudomonadati</taxon>
        <taxon>Pseudomonadota</taxon>
        <taxon>Gammaproteobacteria</taxon>
        <taxon>Enterobacterales</taxon>
        <taxon>Enterobacteriaceae</taxon>
        <taxon>Cronobacter</taxon>
    </lineage>
</organism>
<dbReference type="GO" id="GO:0004527">
    <property type="term" value="F:exonuclease activity"/>
    <property type="evidence" value="ECO:0007669"/>
    <property type="project" value="UniProtKB-KW"/>
</dbReference>
<dbReference type="InterPro" id="IPR050535">
    <property type="entry name" value="DNA_Repair-Maintenance_Comp"/>
</dbReference>
<protein>
    <submittedName>
        <fullName evidence="2">Exonuclease SbcCD subunit D</fullName>
    </submittedName>
</protein>
<dbReference type="EMBL" id="WAGF01000022">
    <property type="protein sequence ID" value="KAB0875375.1"/>
    <property type="molecule type" value="Genomic_DNA"/>
</dbReference>
<dbReference type="Pfam" id="PF00149">
    <property type="entry name" value="Metallophos"/>
    <property type="match status" value="1"/>
</dbReference>
<dbReference type="Proteomes" id="UP000439917">
    <property type="component" value="Unassembled WGS sequence"/>
</dbReference>
<dbReference type="PANTHER" id="PTHR30337">
    <property type="entry name" value="COMPONENT OF ATP-DEPENDENT DSDNA EXONUCLEASE"/>
    <property type="match status" value="1"/>
</dbReference>
<dbReference type="AlphaFoldDB" id="A0AAN6AUX2"/>
<reference evidence="2 3" key="1">
    <citation type="submission" date="2019-09" db="EMBL/GenBank/DDBJ databases">
        <title>Prevalence, distribution, and phylogeny of type two toxin-antitoxin genes possessed by Cronobacter species where C. sakazakii homologs follow sequence type lineages.</title>
        <authorList>
            <person name="Finkelstein S."/>
            <person name="Negrete F."/>
            <person name="Jang H."/>
            <person name="Gopinath G.R."/>
            <person name="Tall B.D."/>
        </authorList>
    </citation>
    <scope>NUCLEOTIDE SEQUENCE [LARGE SCALE GENOMIC DNA]</scope>
    <source>
        <strain evidence="2 3">MOD1_Comp4</strain>
    </source>
</reference>
<dbReference type="InterPro" id="IPR029052">
    <property type="entry name" value="Metallo-depent_PP-like"/>
</dbReference>
<dbReference type="SUPFAM" id="SSF56300">
    <property type="entry name" value="Metallo-dependent phosphatases"/>
    <property type="match status" value="1"/>
</dbReference>